<dbReference type="Pfam" id="PF00281">
    <property type="entry name" value="Ribosomal_L5"/>
    <property type="match status" value="1"/>
</dbReference>
<dbReference type="eggNOG" id="COG0094">
    <property type="taxonomic scope" value="Bacteria"/>
</dbReference>
<dbReference type="PANTHER" id="PTHR11994">
    <property type="entry name" value="60S RIBOSOMAL PROTEIN L11-RELATED"/>
    <property type="match status" value="1"/>
</dbReference>
<keyword evidence="2 5" id="KW-0689">Ribosomal protein</keyword>
<comment type="similarity">
    <text evidence="1 5 6">Belongs to the universal ribosomal protein uL5 family.</text>
</comment>
<dbReference type="InterPro" id="IPR022803">
    <property type="entry name" value="Ribosomal_uL5_dom_sf"/>
</dbReference>
<keyword evidence="5" id="KW-0694">RNA-binding</keyword>
<dbReference type="FunFam" id="3.30.1440.10:FF:000001">
    <property type="entry name" value="50S ribosomal protein L5"/>
    <property type="match status" value="1"/>
</dbReference>
<evidence type="ECO:0000259" key="8">
    <source>
        <dbReference type="Pfam" id="PF00673"/>
    </source>
</evidence>
<evidence type="ECO:0000256" key="6">
    <source>
        <dbReference type="RuleBase" id="RU003930"/>
    </source>
</evidence>
<dbReference type="HOGENOM" id="CLU_061015_2_1_0"/>
<dbReference type="GO" id="GO:0000049">
    <property type="term" value="F:tRNA binding"/>
    <property type="evidence" value="ECO:0007669"/>
    <property type="project" value="UniProtKB-UniRule"/>
</dbReference>
<accession>B3E0J6</accession>
<dbReference type="SUPFAM" id="SSF55282">
    <property type="entry name" value="RL5-like"/>
    <property type="match status" value="1"/>
</dbReference>
<dbReference type="Gene3D" id="3.30.1440.10">
    <property type="match status" value="1"/>
</dbReference>
<dbReference type="Pfam" id="PF00673">
    <property type="entry name" value="Ribosomal_L5_C"/>
    <property type="match status" value="1"/>
</dbReference>
<dbReference type="GO" id="GO:0003735">
    <property type="term" value="F:structural constituent of ribosome"/>
    <property type="evidence" value="ECO:0007669"/>
    <property type="project" value="InterPro"/>
</dbReference>
<evidence type="ECO:0000256" key="2">
    <source>
        <dbReference type="ARBA" id="ARBA00022980"/>
    </source>
</evidence>
<dbReference type="KEGG" id="min:Minf_0695"/>
<keyword evidence="5" id="KW-0699">rRNA-binding</keyword>
<organism evidence="9 10">
    <name type="scientific">Methylacidiphilum infernorum (isolate V4)</name>
    <name type="common">Methylokorus infernorum (strain V4)</name>
    <dbReference type="NCBI Taxonomy" id="481448"/>
    <lineage>
        <taxon>Bacteria</taxon>
        <taxon>Pseudomonadati</taxon>
        <taxon>Verrucomicrobiota</taxon>
        <taxon>Methylacidiphilae</taxon>
        <taxon>Methylacidiphilales</taxon>
        <taxon>Methylacidiphilaceae</taxon>
        <taxon>Methylacidiphilum (ex Ratnadevi et al. 2023)</taxon>
    </lineage>
</organism>
<dbReference type="GO" id="GO:0005840">
    <property type="term" value="C:ribosome"/>
    <property type="evidence" value="ECO:0007669"/>
    <property type="project" value="UniProtKB-KW"/>
</dbReference>
<dbReference type="InterPro" id="IPR020929">
    <property type="entry name" value="Ribosomal_uL5_CS"/>
</dbReference>
<evidence type="ECO:0000313" key="9">
    <source>
        <dbReference type="EMBL" id="ACD82750.1"/>
    </source>
</evidence>
<reference evidence="9 10" key="1">
    <citation type="journal article" date="2008" name="Biol. Direct">
        <title>Complete genome sequence of the extremely acidophilic methanotroph isolate V4, Methylacidiphilum infernorum, a representative of the bacterial phylum Verrucomicrobia.</title>
        <authorList>
            <person name="Hou S."/>
            <person name="Makarova K.S."/>
            <person name="Saw J.H."/>
            <person name="Senin P."/>
            <person name="Ly B.V."/>
            <person name="Zhou Z."/>
            <person name="Ren Y."/>
            <person name="Wang J."/>
            <person name="Galperin M.Y."/>
            <person name="Omelchenko M.V."/>
            <person name="Wolf Y.I."/>
            <person name="Yutin N."/>
            <person name="Koonin E.V."/>
            <person name="Stott M.B."/>
            <person name="Mountain B.W."/>
            <person name="Crowe M.A."/>
            <person name="Smirnova A.V."/>
            <person name="Dunfield P.F."/>
            <person name="Feng L."/>
            <person name="Wang L."/>
            <person name="Alam M."/>
        </authorList>
    </citation>
    <scope>NUCLEOTIDE SEQUENCE [LARGE SCALE GENOMIC DNA]</scope>
    <source>
        <strain evidence="10">Isolate V4</strain>
    </source>
</reference>
<comment type="function">
    <text evidence="5">This is 1 of the proteins that bind and probably mediate the attachment of the 5S RNA into the large ribosomal subunit, where it forms part of the central protuberance. In the 70S ribosome it contacts protein S13 of the 30S subunit (bridge B1b), connecting the 2 subunits; this bridge is implicated in subunit movement. Contacts the P site tRNA; the 5S rRNA and some of its associated proteins might help stabilize positioning of ribosome-bound tRNAs.</text>
</comment>
<evidence type="ECO:0000256" key="4">
    <source>
        <dbReference type="ARBA" id="ARBA00035245"/>
    </source>
</evidence>
<dbReference type="GO" id="GO:1990904">
    <property type="term" value="C:ribonucleoprotein complex"/>
    <property type="evidence" value="ECO:0007669"/>
    <property type="project" value="UniProtKB-KW"/>
</dbReference>
<feature type="domain" description="Large ribosomal subunit protein uL5 C-terminal" evidence="8">
    <location>
        <begin position="99"/>
        <end position="192"/>
    </location>
</feature>
<dbReference type="PIRSF" id="PIRSF002161">
    <property type="entry name" value="Ribosomal_L5"/>
    <property type="match status" value="1"/>
</dbReference>
<evidence type="ECO:0000256" key="3">
    <source>
        <dbReference type="ARBA" id="ARBA00023274"/>
    </source>
</evidence>
<protein>
    <recommendedName>
        <fullName evidence="4 5">Large ribosomal subunit protein uL5</fullName>
    </recommendedName>
</protein>
<keyword evidence="5" id="KW-0820">tRNA-binding</keyword>
<dbReference type="PROSITE" id="PS00358">
    <property type="entry name" value="RIBOSOMAL_L5"/>
    <property type="match status" value="1"/>
</dbReference>
<dbReference type="InterPro" id="IPR002132">
    <property type="entry name" value="Ribosomal_uL5"/>
</dbReference>
<dbReference type="EMBL" id="CP000975">
    <property type="protein sequence ID" value="ACD82750.1"/>
    <property type="molecule type" value="Genomic_DNA"/>
</dbReference>
<comment type="subunit">
    <text evidence="5">Part of the 50S ribosomal subunit; part of the 5S rRNA/L5/L18/L25 subcomplex. Contacts the 5S rRNA and the P site tRNA. Forms a bridge to the 30S subunit in the 70S ribosome.</text>
</comment>
<name>B3E0J6_METI4</name>
<feature type="domain" description="Large ribosomal subunit protein uL5 N-terminal" evidence="7">
    <location>
        <begin position="39"/>
        <end position="95"/>
    </location>
</feature>
<gene>
    <name evidence="5 9" type="primary">rplE</name>
    <name evidence="9" type="ordered locus">Minf_0695</name>
</gene>
<dbReference type="HAMAP" id="MF_01333_B">
    <property type="entry name" value="Ribosomal_uL5_B"/>
    <property type="match status" value="1"/>
</dbReference>
<dbReference type="Proteomes" id="UP000009149">
    <property type="component" value="Chromosome"/>
</dbReference>
<evidence type="ECO:0000256" key="5">
    <source>
        <dbReference type="HAMAP-Rule" id="MF_01333"/>
    </source>
</evidence>
<keyword evidence="3 5" id="KW-0687">Ribonucleoprotein</keyword>
<sequence length="204" mass="22837">MVNETRGTSIGMKSNVPKFLKAYREVVVPYLIEKNGYKNIHEVPKIVKITLNCCMGSSGDIKVALEEAAKELALITGQKPVKTRAKKSISNFKLRKGQEIGCKVTLRGERMYEFLERFVWAALPRVRDFRGLPTRSFDAQGNYTIGIKDHTIFPEVDIENLKRNIGFDVTIVTTAKTKKEAIDLLSAMGFPFIGEKGKPLVLSA</sequence>
<dbReference type="GO" id="GO:0006412">
    <property type="term" value="P:translation"/>
    <property type="evidence" value="ECO:0007669"/>
    <property type="project" value="UniProtKB-UniRule"/>
</dbReference>
<evidence type="ECO:0000256" key="1">
    <source>
        <dbReference type="ARBA" id="ARBA00008553"/>
    </source>
</evidence>
<dbReference type="STRING" id="481448.Minf_0695"/>
<proteinExistence type="inferred from homology"/>
<dbReference type="AlphaFoldDB" id="B3E0J6"/>
<dbReference type="GO" id="GO:0019843">
    <property type="term" value="F:rRNA binding"/>
    <property type="evidence" value="ECO:0007669"/>
    <property type="project" value="UniProtKB-UniRule"/>
</dbReference>
<dbReference type="NCBIfam" id="NF000585">
    <property type="entry name" value="PRK00010.1"/>
    <property type="match status" value="1"/>
</dbReference>
<evidence type="ECO:0000259" key="7">
    <source>
        <dbReference type="Pfam" id="PF00281"/>
    </source>
</evidence>
<dbReference type="InterPro" id="IPR031310">
    <property type="entry name" value="Ribosomal_uL5_N"/>
</dbReference>
<dbReference type="InterPro" id="IPR020930">
    <property type="entry name" value="Ribosomal_uL5_bac-type"/>
</dbReference>
<evidence type="ECO:0000313" key="10">
    <source>
        <dbReference type="Proteomes" id="UP000009149"/>
    </source>
</evidence>
<dbReference type="InterPro" id="IPR031309">
    <property type="entry name" value="Ribosomal_uL5_C"/>
</dbReference>